<dbReference type="GO" id="GO:0004523">
    <property type="term" value="F:RNA-DNA hybrid ribonuclease activity"/>
    <property type="evidence" value="ECO:0007669"/>
    <property type="project" value="InterPro"/>
</dbReference>
<dbReference type="SUPFAM" id="SSF53098">
    <property type="entry name" value="Ribonuclease H-like"/>
    <property type="match status" value="1"/>
</dbReference>
<dbReference type="InterPro" id="IPR002156">
    <property type="entry name" value="RNaseH_domain"/>
</dbReference>
<gene>
    <name evidence="2" type="primary">rnhA</name>
    <name evidence="2" type="ORF">AK812_SmicGene10367</name>
</gene>
<sequence length="320" mass="35137">MRPESSVPDRHPDRYQIRIGGLALREHVPAVSADLAAYVVSAGSQRTAYAKLHKAAMKRAKWCHKRELRSRVATAVLGSFFRGSSISEAHRRWCEETRKRDGRISAQEVRSIIEPLMRSAANMVTGKFKAKRHKALVHTAKKIYHALGQRTHIQWHWVKGHSGNIGNEKADTLAEQGKAQATPQGGRYNISPLFTPSHVAPVNPGNANAQTDQTYDKLAAAIKEAEKQVVLVMARRPKNPWITPALAQELEEAKKLRATHDAVGDQGVGASCGGACIFSRIQGDDLEAFGAAAACRKVHESMIELGLAHPSKGWVEEALF</sequence>
<dbReference type="GO" id="GO:0003676">
    <property type="term" value="F:nucleic acid binding"/>
    <property type="evidence" value="ECO:0007669"/>
    <property type="project" value="InterPro"/>
</dbReference>
<dbReference type="EMBL" id="LSRX01000162">
    <property type="protein sequence ID" value="OLQ06367.1"/>
    <property type="molecule type" value="Genomic_DNA"/>
</dbReference>
<evidence type="ECO:0000313" key="2">
    <source>
        <dbReference type="EMBL" id="OLQ06367.1"/>
    </source>
</evidence>
<reference evidence="2 3" key="1">
    <citation type="submission" date="2016-02" db="EMBL/GenBank/DDBJ databases">
        <title>Genome analysis of coral dinoflagellate symbionts highlights evolutionary adaptations to a symbiotic lifestyle.</title>
        <authorList>
            <person name="Aranda M."/>
            <person name="Li Y."/>
            <person name="Liew Y.J."/>
            <person name="Baumgarten S."/>
            <person name="Simakov O."/>
            <person name="Wilson M."/>
            <person name="Piel J."/>
            <person name="Ashoor H."/>
            <person name="Bougouffa S."/>
            <person name="Bajic V.B."/>
            <person name="Ryu T."/>
            <person name="Ravasi T."/>
            <person name="Bayer T."/>
            <person name="Micklem G."/>
            <person name="Kim H."/>
            <person name="Bhak J."/>
            <person name="Lajeunesse T.C."/>
            <person name="Voolstra C.R."/>
        </authorList>
    </citation>
    <scope>NUCLEOTIDE SEQUENCE [LARGE SCALE GENOMIC DNA]</scope>
    <source>
        <strain evidence="2 3">CCMP2467</strain>
    </source>
</reference>
<dbReference type="Gene3D" id="3.30.420.10">
    <property type="entry name" value="Ribonuclease H-like superfamily/Ribonuclease H"/>
    <property type="match status" value="1"/>
</dbReference>
<keyword evidence="3" id="KW-1185">Reference proteome</keyword>
<dbReference type="Proteomes" id="UP000186817">
    <property type="component" value="Unassembled WGS sequence"/>
</dbReference>
<name>A0A1Q9EG58_SYMMI</name>
<comment type="caution">
    <text evidence="2">The sequence shown here is derived from an EMBL/GenBank/DDBJ whole genome shotgun (WGS) entry which is preliminary data.</text>
</comment>
<dbReference type="Pfam" id="PF00075">
    <property type="entry name" value="RNase_H"/>
    <property type="match status" value="1"/>
</dbReference>
<accession>A0A1Q9EG58</accession>
<dbReference type="InterPro" id="IPR036397">
    <property type="entry name" value="RNaseH_sf"/>
</dbReference>
<evidence type="ECO:0000313" key="3">
    <source>
        <dbReference type="Proteomes" id="UP000186817"/>
    </source>
</evidence>
<protein>
    <submittedName>
        <fullName evidence="2">Ribonuclease H</fullName>
    </submittedName>
</protein>
<organism evidence="2 3">
    <name type="scientific">Symbiodinium microadriaticum</name>
    <name type="common">Dinoflagellate</name>
    <name type="synonym">Zooxanthella microadriatica</name>
    <dbReference type="NCBI Taxonomy" id="2951"/>
    <lineage>
        <taxon>Eukaryota</taxon>
        <taxon>Sar</taxon>
        <taxon>Alveolata</taxon>
        <taxon>Dinophyceae</taxon>
        <taxon>Suessiales</taxon>
        <taxon>Symbiodiniaceae</taxon>
        <taxon>Symbiodinium</taxon>
    </lineage>
</organism>
<dbReference type="AlphaFoldDB" id="A0A1Q9EG58"/>
<dbReference type="InterPro" id="IPR012337">
    <property type="entry name" value="RNaseH-like_sf"/>
</dbReference>
<evidence type="ECO:0000259" key="1">
    <source>
        <dbReference type="Pfam" id="PF00075"/>
    </source>
</evidence>
<dbReference type="OrthoDB" id="5419617at2759"/>
<feature type="domain" description="RNase H type-1" evidence="1">
    <location>
        <begin position="124"/>
        <end position="177"/>
    </location>
</feature>
<proteinExistence type="predicted"/>